<feature type="transmembrane region" description="Helical" evidence="1">
    <location>
        <begin position="52"/>
        <end position="77"/>
    </location>
</feature>
<gene>
    <name evidence="3" type="ORF">CPB84DRAFT_1116832</name>
</gene>
<dbReference type="OrthoDB" id="3235960at2759"/>
<evidence type="ECO:0000256" key="1">
    <source>
        <dbReference type="SAM" id="Phobius"/>
    </source>
</evidence>
<evidence type="ECO:0000313" key="4">
    <source>
        <dbReference type="Proteomes" id="UP000724874"/>
    </source>
</evidence>
<dbReference type="Proteomes" id="UP000724874">
    <property type="component" value="Unassembled WGS sequence"/>
</dbReference>
<keyword evidence="1" id="KW-1133">Transmembrane helix</keyword>
<dbReference type="EMBL" id="JADNYJ010000051">
    <property type="protein sequence ID" value="KAF8899785.1"/>
    <property type="molecule type" value="Genomic_DNA"/>
</dbReference>
<dbReference type="InterPro" id="IPR045338">
    <property type="entry name" value="DUF6535"/>
</dbReference>
<evidence type="ECO:0000259" key="2">
    <source>
        <dbReference type="Pfam" id="PF20153"/>
    </source>
</evidence>
<accession>A0A9P5TLQ0</accession>
<reference evidence="3" key="1">
    <citation type="submission" date="2020-11" db="EMBL/GenBank/DDBJ databases">
        <authorList>
            <consortium name="DOE Joint Genome Institute"/>
            <person name="Ahrendt S."/>
            <person name="Riley R."/>
            <person name="Andreopoulos W."/>
            <person name="LaButti K."/>
            <person name="Pangilinan J."/>
            <person name="Ruiz-duenas F.J."/>
            <person name="Barrasa J.M."/>
            <person name="Sanchez-Garcia M."/>
            <person name="Camarero S."/>
            <person name="Miyauchi S."/>
            <person name="Serrano A."/>
            <person name="Linde D."/>
            <person name="Babiker R."/>
            <person name="Drula E."/>
            <person name="Ayuso-Fernandez I."/>
            <person name="Pacheco R."/>
            <person name="Padilla G."/>
            <person name="Ferreira P."/>
            <person name="Barriuso J."/>
            <person name="Kellner H."/>
            <person name="Castanera R."/>
            <person name="Alfaro M."/>
            <person name="Ramirez L."/>
            <person name="Pisabarro A.G."/>
            <person name="Kuo A."/>
            <person name="Tritt A."/>
            <person name="Lipzen A."/>
            <person name="He G."/>
            <person name="Yan M."/>
            <person name="Ng V."/>
            <person name="Cullen D."/>
            <person name="Martin F."/>
            <person name="Rosso M.-N."/>
            <person name="Henrissat B."/>
            <person name="Hibbett D."/>
            <person name="Martinez A.T."/>
            <person name="Grigoriev I.V."/>
        </authorList>
    </citation>
    <scope>NUCLEOTIDE SEQUENCE</scope>
    <source>
        <strain evidence="3">AH 44721</strain>
    </source>
</reference>
<organism evidence="3 4">
    <name type="scientific">Gymnopilus junonius</name>
    <name type="common">Spectacular rustgill mushroom</name>
    <name type="synonym">Gymnopilus spectabilis subsp. junonius</name>
    <dbReference type="NCBI Taxonomy" id="109634"/>
    <lineage>
        <taxon>Eukaryota</taxon>
        <taxon>Fungi</taxon>
        <taxon>Dikarya</taxon>
        <taxon>Basidiomycota</taxon>
        <taxon>Agaricomycotina</taxon>
        <taxon>Agaricomycetes</taxon>
        <taxon>Agaricomycetidae</taxon>
        <taxon>Agaricales</taxon>
        <taxon>Agaricineae</taxon>
        <taxon>Hymenogastraceae</taxon>
        <taxon>Gymnopilus</taxon>
    </lineage>
</organism>
<keyword evidence="1" id="KW-0812">Transmembrane</keyword>
<dbReference type="Pfam" id="PF20153">
    <property type="entry name" value="DUF6535"/>
    <property type="match status" value="1"/>
</dbReference>
<protein>
    <recommendedName>
        <fullName evidence="2">DUF6535 domain-containing protein</fullName>
    </recommendedName>
</protein>
<feature type="domain" description="DUF6535" evidence="2">
    <location>
        <begin position="32"/>
        <end position="76"/>
    </location>
</feature>
<comment type="caution">
    <text evidence="3">The sequence shown here is derived from an EMBL/GenBank/DDBJ whole genome shotgun (WGS) entry which is preliminary data.</text>
</comment>
<evidence type="ECO:0000313" key="3">
    <source>
        <dbReference type="EMBL" id="KAF8899785.1"/>
    </source>
</evidence>
<proteinExistence type="predicted"/>
<feature type="transmembrane region" description="Helical" evidence="1">
    <location>
        <begin position="84"/>
        <end position="106"/>
    </location>
</feature>
<keyword evidence="4" id="KW-1185">Reference proteome</keyword>
<name>A0A9P5TLQ0_GYMJU</name>
<keyword evidence="1" id="KW-0472">Membrane</keyword>
<sequence length="123" mass="14020">MTRQSARNQRHIPAYFTTHQSINNIPYLLCQQKFALCNMQAEDFEAWYVPHILSLLPIFLQMALVLFFMGLTGFLLSASSIVRIPVIILTGIINLFSNSSLLLFILDLPFAGPPVNPYFLSNW</sequence>
<dbReference type="AlphaFoldDB" id="A0A9P5TLQ0"/>